<dbReference type="InterPro" id="IPR010451">
    <property type="entry name" value="Acetoacetate_decarboxylase"/>
</dbReference>
<name>A0A2V3ACT0_9BACI</name>
<evidence type="ECO:0000313" key="2">
    <source>
        <dbReference type="Proteomes" id="UP000247150"/>
    </source>
</evidence>
<gene>
    <name evidence="1" type="ORF">DFO73_102320</name>
</gene>
<evidence type="ECO:0000313" key="1">
    <source>
        <dbReference type="EMBL" id="PWW31324.1"/>
    </source>
</evidence>
<dbReference type="AlphaFoldDB" id="A0A2V3ACT0"/>
<dbReference type="GO" id="GO:0016829">
    <property type="term" value="F:lyase activity"/>
    <property type="evidence" value="ECO:0007669"/>
    <property type="project" value="InterPro"/>
</dbReference>
<dbReference type="SUPFAM" id="SSF160104">
    <property type="entry name" value="Acetoacetate decarboxylase-like"/>
    <property type="match status" value="1"/>
</dbReference>
<proteinExistence type="predicted"/>
<dbReference type="RefSeq" id="WP_110063853.1">
    <property type="nucleotide sequence ID" value="NZ_QGTW01000002.1"/>
</dbReference>
<comment type="caution">
    <text evidence="1">The sequence shown here is derived from an EMBL/GenBank/DDBJ whole genome shotgun (WGS) entry which is preliminary data.</text>
</comment>
<sequence>MPVQAPVFESPTVPYHCPDLKTITAYCRTTPELIKKYLEQTPFEYISDHFILTIADFGNASNGNFYDVGVIVPVKYKDVIGGYYLFEYENTTWSCIAGRELWGYPKKFADASLEEKDGKVTAAVTKDGVELMRLEMDLNNSLEEALPETPIYPHLLLYTMPRPDGPGILTQMVLSRDTSPDFITKSRVEAPIEVNLQGLEHDPLDEFVPIEVFGGTYVIGDYYATEENGWAKILDKLI</sequence>
<dbReference type="Gene3D" id="2.40.400.10">
    <property type="entry name" value="Acetoacetate decarboxylase-like"/>
    <property type="match status" value="1"/>
</dbReference>
<dbReference type="OrthoDB" id="1896584at2"/>
<protein>
    <submittedName>
        <fullName evidence="1">Acetoacetate decarboxylase</fullName>
    </submittedName>
</protein>
<dbReference type="Proteomes" id="UP000247150">
    <property type="component" value="Unassembled WGS sequence"/>
</dbReference>
<dbReference type="InterPro" id="IPR023375">
    <property type="entry name" value="ADC_dom_sf"/>
</dbReference>
<organism evidence="1 2">
    <name type="scientific">Cytobacillus oceanisediminis</name>
    <dbReference type="NCBI Taxonomy" id="665099"/>
    <lineage>
        <taxon>Bacteria</taxon>
        <taxon>Bacillati</taxon>
        <taxon>Bacillota</taxon>
        <taxon>Bacilli</taxon>
        <taxon>Bacillales</taxon>
        <taxon>Bacillaceae</taxon>
        <taxon>Cytobacillus</taxon>
    </lineage>
</organism>
<accession>A0A2V3ACT0</accession>
<reference evidence="1 2" key="1">
    <citation type="submission" date="2018-05" db="EMBL/GenBank/DDBJ databases">
        <title>Freshwater and sediment microbial communities from various areas in North America, analyzing microbe dynamics in response to fracking.</title>
        <authorList>
            <person name="Lamendella R."/>
        </authorList>
    </citation>
    <scope>NUCLEOTIDE SEQUENCE [LARGE SCALE GENOMIC DNA]</scope>
    <source>
        <strain evidence="1 2">15_TX</strain>
    </source>
</reference>
<dbReference type="EMBL" id="QGTW01000002">
    <property type="protein sequence ID" value="PWW31324.1"/>
    <property type="molecule type" value="Genomic_DNA"/>
</dbReference>
<dbReference type="Pfam" id="PF06314">
    <property type="entry name" value="ADC"/>
    <property type="match status" value="1"/>
</dbReference>